<accession>A0A158EYB5</accession>
<proteinExistence type="predicted"/>
<sequence length="88" mass="9279">MSVNTKQTSKTVATLASHMLHDPKATPVEKSLAASALSQSHSTHQTGAEMEHKASLVLHDPKASKEAKTLAASVVAQANKERHAKPTS</sequence>
<dbReference type="RefSeq" id="WP_060817019.1">
    <property type="nucleotide sequence ID" value="NZ_FCOC02000001.1"/>
</dbReference>
<reference evidence="2 3" key="1">
    <citation type="submission" date="2016-01" db="EMBL/GenBank/DDBJ databases">
        <authorList>
            <person name="Oliw E.H."/>
        </authorList>
    </citation>
    <scope>NUCLEOTIDE SEQUENCE [LARGE SCALE GENOMIC DNA]</scope>
    <source>
        <strain evidence="2">LMG 22029</strain>
    </source>
</reference>
<evidence type="ECO:0000256" key="1">
    <source>
        <dbReference type="SAM" id="MobiDB-lite"/>
    </source>
</evidence>
<dbReference type="Proteomes" id="UP000054893">
    <property type="component" value="Unassembled WGS sequence"/>
</dbReference>
<protein>
    <submittedName>
        <fullName evidence="2">Uncharacterized protein</fullName>
    </submittedName>
</protein>
<dbReference type="AlphaFoldDB" id="A0A158EYB5"/>
<organism evidence="2 3">
    <name type="scientific">Caballeronia sordidicola</name>
    <name type="common">Burkholderia sordidicola</name>
    <dbReference type="NCBI Taxonomy" id="196367"/>
    <lineage>
        <taxon>Bacteria</taxon>
        <taxon>Pseudomonadati</taxon>
        <taxon>Pseudomonadota</taxon>
        <taxon>Betaproteobacteria</taxon>
        <taxon>Burkholderiales</taxon>
        <taxon>Burkholderiaceae</taxon>
        <taxon>Caballeronia</taxon>
    </lineage>
</organism>
<dbReference type="EMBL" id="FCOC02000001">
    <property type="protein sequence ID" value="SAL12493.1"/>
    <property type="molecule type" value="Genomic_DNA"/>
</dbReference>
<evidence type="ECO:0000313" key="2">
    <source>
        <dbReference type="EMBL" id="SAL12493.1"/>
    </source>
</evidence>
<gene>
    <name evidence="2" type="ORF">AWB64_00521</name>
</gene>
<dbReference type="OrthoDB" id="7874037at2"/>
<feature type="region of interest" description="Disordered" evidence="1">
    <location>
        <begin position="33"/>
        <end position="52"/>
    </location>
</feature>
<evidence type="ECO:0000313" key="3">
    <source>
        <dbReference type="Proteomes" id="UP000054893"/>
    </source>
</evidence>
<name>A0A158EYB5_CABSO</name>
<feature type="compositionally biased region" description="Low complexity" evidence="1">
    <location>
        <begin position="33"/>
        <end position="46"/>
    </location>
</feature>